<dbReference type="CDD" id="cd00495">
    <property type="entry name" value="Ribosomal_L25_TL5_CTC"/>
    <property type="match status" value="1"/>
</dbReference>
<dbReference type="InterPro" id="IPR037121">
    <property type="entry name" value="Ribosomal_bL25_C"/>
</dbReference>
<dbReference type="NCBIfam" id="TIGR00731">
    <property type="entry name" value="bL25_bact_ctc"/>
    <property type="match status" value="1"/>
</dbReference>
<name>A0ABP8LT85_9BACT</name>
<gene>
    <name evidence="5" type="primary">rplY</name>
    <name evidence="5" type="synonym">ctc</name>
    <name evidence="8" type="ORF">GCM10023091_11060</name>
</gene>
<dbReference type="PANTHER" id="PTHR33284:SF1">
    <property type="entry name" value="RIBOSOMAL PROTEIN L25_GLN-TRNA SYNTHETASE, ANTI-CODON-BINDING DOMAIN-CONTAINING PROTEIN"/>
    <property type="match status" value="1"/>
</dbReference>
<keyword evidence="1 5" id="KW-0699">rRNA-binding</keyword>
<dbReference type="InterPro" id="IPR001021">
    <property type="entry name" value="Ribosomal_bL25_long"/>
</dbReference>
<dbReference type="EMBL" id="BAABEY010000011">
    <property type="protein sequence ID" value="GAA4435126.1"/>
    <property type="molecule type" value="Genomic_DNA"/>
</dbReference>
<dbReference type="Gene3D" id="2.170.120.20">
    <property type="entry name" value="Ribosomal protein L25, beta domain"/>
    <property type="match status" value="1"/>
</dbReference>
<evidence type="ECO:0000256" key="5">
    <source>
        <dbReference type="HAMAP-Rule" id="MF_01334"/>
    </source>
</evidence>
<evidence type="ECO:0000256" key="4">
    <source>
        <dbReference type="ARBA" id="ARBA00023274"/>
    </source>
</evidence>
<evidence type="ECO:0000256" key="2">
    <source>
        <dbReference type="ARBA" id="ARBA00022884"/>
    </source>
</evidence>
<organism evidence="8 9">
    <name type="scientific">Ravibacter arvi</name>
    <dbReference type="NCBI Taxonomy" id="2051041"/>
    <lineage>
        <taxon>Bacteria</taxon>
        <taxon>Pseudomonadati</taxon>
        <taxon>Bacteroidota</taxon>
        <taxon>Cytophagia</taxon>
        <taxon>Cytophagales</taxon>
        <taxon>Spirosomataceae</taxon>
        <taxon>Ravibacter</taxon>
    </lineage>
</organism>
<keyword evidence="3 5" id="KW-0689">Ribosomal protein</keyword>
<dbReference type="Pfam" id="PF14693">
    <property type="entry name" value="Ribosomal_TL5_C"/>
    <property type="match status" value="1"/>
</dbReference>
<dbReference type="InterPro" id="IPR011035">
    <property type="entry name" value="Ribosomal_bL25/Gln-tRNA_synth"/>
</dbReference>
<evidence type="ECO:0000259" key="6">
    <source>
        <dbReference type="Pfam" id="PF01386"/>
    </source>
</evidence>
<comment type="function">
    <text evidence="5">This is one of the proteins that binds to the 5S RNA in the ribosome where it forms part of the central protuberance.</text>
</comment>
<comment type="caution">
    <text evidence="8">The sequence shown here is derived from an EMBL/GenBank/DDBJ whole genome shotgun (WGS) entry which is preliminary data.</text>
</comment>
<dbReference type="GO" id="GO:0005840">
    <property type="term" value="C:ribosome"/>
    <property type="evidence" value="ECO:0007669"/>
    <property type="project" value="UniProtKB-KW"/>
</dbReference>
<protein>
    <recommendedName>
        <fullName evidence="5">Large ribosomal subunit protein bL25</fullName>
    </recommendedName>
    <alternativeName>
        <fullName evidence="5">General stress protein CTC</fullName>
    </alternativeName>
</protein>
<dbReference type="Gene3D" id="2.40.240.10">
    <property type="entry name" value="Ribosomal Protein L25, Chain P"/>
    <property type="match status" value="1"/>
</dbReference>
<comment type="subunit">
    <text evidence="5">Part of the 50S ribosomal subunit; part of the 5S rRNA/L5/L18/L25 subcomplex. Contacts the 5S rRNA. Binds to the 5S rRNA independently of L5 and L18.</text>
</comment>
<keyword evidence="2 5" id="KW-0694">RNA-binding</keyword>
<evidence type="ECO:0000259" key="7">
    <source>
        <dbReference type="Pfam" id="PF14693"/>
    </source>
</evidence>
<keyword evidence="4 5" id="KW-0687">Ribonucleoprotein</keyword>
<dbReference type="HAMAP" id="MF_01334">
    <property type="entry name" value="Ribosomal_bL25_CTC"/>
    <property type="match status" value="1"/>
</dbReference>
<evidence type="ECO:0000313" key="9">
    <source>
        <dbReference type="Proteomes" id="UP001501508"/>
    </source>
</evidence>
<accession>A0ABP8LT85</accession>
<dbReference type="PANTHER" id="PTHR33284">
    <property type="entry name" value="RIBOSOMAL PROTEIN L25/GLN-TRNA SYNTHETASE, ANTI-CODON-BINDING DOMAIN-CONTAINING PROTEIN"/>
    <property type="match status" value="1"/>
</dbReference>
<comment type="similarity">
    <text evidence="5">Belongs to the bacterial ribosomal protein bL25 family. CTC subfamily.</text>
</comment>
<proteinExistence type="inferred from homology"/>
<evidence type="ECO:0000313" key="8">
    <source>
        <dbReference type="EMBL" id="GAA4435126.1"/>
    </source>
</evidence>
<dbReference type="Pfam" id="PF01386">
    <property type="entry name" value="Ribosomal_L25p"/>
    <property type="match status" value="1"/>
</dbReference>
<feature type="domain" description="Large ribosomal subunit protein bL25 beta" evidence="7">
    <location>
        <begin position="99"/>
        <end position="180"/>
    </location>
</feature>
<dbReference type="SUPFAM" id="SSF50715">
    <property type="entry name" value="Ribosomal protein L25-like"/>
    <property type="match status" value="1"/>
</dbReference>
<evidence type="ECO:0000256" key="3">
    <source>
        <dbReference type="ARBA" id="ARBA00022980"/>
    </source>
</evidence>
<dbReference type="InterPro" id="IPR020057">
    <property type="entry name" value="Ribosomal_bL25_b-dom"/>
</dbReference>
<dbReference type="InterPro" id="IPR020930">
    <property type="entry name" value="Ribosomal_uL5_bac-type"/>
</dbReference>
<feature type="domain" description="Large ribosomal subunit protein bL25 L25" evidence="6">
    <location>
        <begin position="9"/>
        <end position="90"/>
    </location>
</feature>
<reference evidence="9" key="1">
    <citation type="journal article" date="2019" name="Int. J. Syst. Evol. Microbiol.">
        <title>The Global Catalogue of Microorganisms (GCM) 10K type strain sequencing project: providing services to taxonomists for standard genome sequencing and annotation.</title>
        <authorList>
            <consortium name="The Broad Institute Genomics Platform"/>
            <consortium name="The Broad Institute Genome Sequencing Center for Infectious Disease"/>
            <person name="Wu L."/>
            <person name="Ma J."/>
        </authorList>
    </citation>
    <scope>NUCLEOTIDE SEQUENCE [LARGE SCALE GENOMIC DNA]</scope>
    <source>
        <strain evidence="9">JCM 31920</strain>
    </source>
</reference>
<keyword evidence="9" id="KW-1185">Reference proteome</keyword>
<dbReference type="InterPro" id="IPR020056">
    <property type="entry name" value="Rbsml_bL25/Gln-tRNA_synth_N"/>
</dbReference>
<dbReference type="Proteomes" id="UP001501508">
    <property type="component" value="Unassembled WGS sequence"/>
</dbReference>
<evidence type="ECO:0000256" key="1">
    <source>
        <dbReference type="ARBA" id="ARBA00022730"/>
    </source>
</evidence>
<dbReference type="NCBIfam" id="NF004132">
    <property type="entry name" value="PRK05618.2-2"/>
    <property type="match status" value="1"/>
</dbReference>
<sequence>MKKVEIVGYKRADLGKTAAQRLRAEGYVPSVLYGGESQLHFYAPAILFRPLLFTPDVYEVTLNIEGEIRYGILQDTQYHPVNDALIHADFLEVVEGKAVTVDVPIKLTGTSEGVIKGGKLNQKLRKLRVKGLSNEIPDYIELDVTSLGLGKSLKVEAIKAGGFEVLSSRNIPVVSIDIPRALRGTLRAE</sequence>
<dbReference type="RefSeq" id="WP_345027090.1">
    <property type="nucleotide sequence ID" value="NZ_BAABEY010000011.1"/>
</dbReference>
<dbReference type="InterPro" id="IPR029751">
    <property type="entry name" value="Ribosomal_L25_dom"/>
</dbReference>